<sequence>MSRAFVFRIEYEAMEPKPRSPQDSVEFPLVVPSKEGKPGFFSYIRSRLITGVLVAFPLVVTLFFGRFLFNLLDRWFYPWSMRFLGRPVPGLGAAIALLLMFFLGVAAHNVLGRRLLRLGEAVLTRIPVLRPVYLGAREVSRAFSRDRTQGFRRVVLIPFPCEGAWCVAFQTGEFEAKGPSGPVPMVAVFMPTTPNPTTGFFLAYPKSAVRTTDLSVEEAVKIVISGGLAAGDLARIFKES</sequence>
<dbReference type="EMBL" id="JMFG01000020">
    <property type="protein sequence ID" value="KDA53647.1"/>
    <property type="molecule type" value="Genomic_DNA"/>
</dbReference>
<dbReference type="AlphaFoldDB" id="A0A062XM49"/>
<feature type="transmembrane region" description="Helical" evidence="1">
    <location>
        <begin position="89"/>
        <end position="111"/>
    </location>
</feature>
<keyword evidence="1" id="KW-0812">Transmembrane</keyword>
<gene>
    <name evidence="2" type="ORF">EG19_05460</name>
</gene>
<dbReference type="Proteomes" id="UP000027284">
    <property type="component" value="Unassembled WGS sequence"/>
</dbReference>
<proteinExistence type="predicted"/>
<dbReference type="PANTHER" id="PTHR31876:SF26">
    <property type="entry name" value="PROTEIN LIKE COV 2"/>
    <property type="match status" value="1"/>
</dbReference>
<feature type="transmembrane region" description="Helical" evidence="1">
    <location>
        <begin position="48"/>
        <end position="69"/>
    </location>
</feature>
<evidence type="ECO:0000256" key="1">
    <source>
        <dbReference type="SAM" id="Phobius"/>
    </source>
</evidence>
<name>A0A062XM49_9BACT</name>
<accession>A0A062XM49</accession>
<dbReference type="InterPro" id="IPR007462">
    <property type="entry name" value="COV1-like"/>
</dbReference>
<keyword evidence="1" id="KW-1133">Transmembrane helix</keyword>
<keyword evidence="1" id="KW-0472">Membrane</keyword>
<evidence type="ECO:0008006" key="4">
    <source>
        <dbReference type="Google" id="ProtNLM"/>
    </source>
</evidence>
<keyword evidence="3" id="KW-1185">Reference proteome</keyword>
<dbReference type="PANTHER" id="PTHR31876">
    <property type="entry name" value="COV-LIKE PROTEIN 1"/>
    <property type="match status" value="1"/>
</dbReference>
<evidence type="ECO:0000313" key="2">
    <source>
        <dbReference type="EMBL" id="KDA53647.1"/>
    </source>
</evidence>
<organism evidence="2 3">
    <name type="scientific">Thermoanaerobaculum aquaticum</name>
    <dbReference type="NCBI Taxonomy" id="1312852"/>
    <lineage>
        <taxon>Bacteria</taxon>
        <taxon>Pseudomonadati</taxon>
        <taxon>Acidobacteriota</taxon>
        <taxon>Thermoanaerobaculia</taxon>
        <taxon>Thermoanaerobaculales</taxon>
        <taxon>Thermoanaerobaculaceae</taxon>
        <taxon>Thermoanaerobaculum</taxon>
    </lineage>
</organism>
<dbReference type="STRING" id="1312852.EG19_05460"/>
<dbReference type="Pfam" id="PF04367">
    <property type="entry name" value="DUF502"/>
    <property type="match status" value="1"/>
</dbReference>
<evidence type="ECO:0000313" key="3">
    <source>
        <dbReference type="Proteomes" id="UP000027284"/>
    </source>
</evidence>
<comment type="caution">
    <text evidence="2">The sequence shown here is derived from an EMBL/GenBank/DDBJ whole genome shotgun (WGS) entry which is preliminary data.</text>
</comment>
<protein>
    <recommendedName>
        <fullName evidence="4">DUF502 domain-containing protein</fullName>
    </recommendedName>
</protein>
<reference evidence="2 3" key="1">
    <citation type="submission" date="2014-04" db="EMBL/GenBank/DDBJ databases">
        <title>The Genome Sequence of Thermoanaerobaculum aquaticum MP-01, The First Cultivated Group 23 Acidobacterium.</title>
        <authorList>
            <person name="Stamps B.W."/>
            <person name="Losey N.A."/>
            <person name="Lawson P.A."/>
            <person name="Stevenson B.S."/>
        </authorList>
    </citation>
    <scope>NUCLEOTIDE SEQUENCE [LARGE SCALE GENOMIC DNA]</scope>
    <source>
        <strain evidence="2 3">MP-01</strain>
    </source>
</reference>